<dbReference type="Gene3D" id="2.60.120.580">
    <property type="entry name" value="Acetamidase/Formamidase-like domains"/>
    <property type="match status" value="2"/>
</dbReference>
<evidence type="ECO:0000313" key="1">
    <source>
        <dbReference type="EMBL" id="MDT0263334.1"/>
    </source>
</evidence>
<dbReference type="PANTHER" id="PTHR31891">
    <property type="entry name" value="FORMAMIDASE C869.04-RELATED"/>
    <property type="match status" value="1"/>
</dbReference>
<sequence length="340" mass="37077">MTADAEVLSFRPSAEQFVWTFGGAAPMARIRPGSVLEVFTEDCFAGRVRSKDDLVSQVCDFPFLNPQTGPFYVEGAEPGDTLAVHFVSIEPARDWAASSTVPLFGALTSTTATATLQPPLPERVWIWQLDRERRTCLFNAADSDLRVELPMDPMHGTVGVAPANLEVRSALVPDAHGGNMDTPEMRAGVTCYLGVNVEGAMFSLGDGHARQGEGETCGVAVETAMNSVVIVDLIKGQPTPWPRLESDTYVMSTGSARPLEDAFRIAQLDLVRWVARDSGLSELDAYQLLTQTVESPLANVCDVNYTSVAKVRKDFLPPRTSGYGVHERLRAQAERYLSEH</sequence>
<protein>
    <submittedName>
        <fullName evidence="1">Acetamidase/formamidase family protein</fullName>
    </submittedName>
</protein>
<name>A0ABU2JF78_9ACTN</name>
<dbReference type="PANTHER" id="PTHR31891:SF1">
    <property type="entry name" value="FORMAMIDASE C869.04-RELATED"/>
    <property type="match status" value="1"/>
</dbReference>
<dbReference type="EMBL" id="JAVREH010000035">
    <property type="protein sequence ID" value="MDT0263334.1"/>
    <property type="molecule type" value="Genomic_DNA"/>
</dbReference>
<keyword evidence="2" id="KW-1185">Reference proteome</keyword>
<dbReference type="InterPro" id="IPR004304">
    <property type="entry name" value="FmdA_AmdA"/>
</dbReference>
<dbReference type="Proteomes" id="UP001183176">
    <property type="component" value="Unassembled WGS sequence"/>
</dbReference>
<dbReference type="SUPFAM" id="SSF141130">
    <property type="entry name" value="Acetamidase/Formamidase-like"/>
    <property type="match status" value="1"/>
</dbReference>
<gene>
    <name evidence="1" type="ORF">RM423_18275</name>
</gene>
<accession>A0ABU2JF78</accession>
<dbReference type="Pfam" id="PF03069">
    <property type="entry name" value="FmdA_AmdA"/>
    <property type="match status" value="2"/>
</dbReference>
<comment type="caution">
    <text evidence="1">The sequence shown here is derived from an EMBL/GenBank/DDBJ whole genome shotgun (WGS) entry which is preliminary data.</text>
</comment>
<organism evidence="1 2">
    <name type="scientific">Jatrophihabitans lederbergiae</name>
    <dbReference type="NCBI Taxonomy" id="3075547"/>
    <lineage>
        <taxon>Bacteria</taxon>
        <taxon>Bacillati</taxon>
        <taxon>Actinomycetota</taxon>
        <taxon>Actinomycetes</taxon>
        <taxon>Jatrophihabitantales</taxon>
        <taxon>Jatrophihabitantaceae</taxon>
        <taxon>Jatrophihabitans</taxon>
    </lineage>
</organism>
<proteinExistence type="predicted"/>
<dbReference type="Gene3D" id="3.10.28.20">
    <property type="entry name" value="Acetamidase/Formamidase-like domains"/>
    <property type="match status" value="1"/>
</dbReference>
<dbReference type="RefSeq" id="WP_311424481.1">
    <property type="nucleotide sequence ID" value="NZ_JAVREH010000035.1"/>
</dbReference>
<evidence type="ECO:0000313" key="2">
    <source>
        <dbReference type="Proteomes" id="UP001183176"/>
    </source>
</evidence>
<reference evidence="2" key="1">
    <citation type="submission" date="2023-07" db="EMBL/GenBank/DDBJ databases">
        <title>30 novel species of actinomycetes from the DSMZ collection.</title>
        <authorList>
            <person name="Nouioui I."/>
        </authorList>
    </citation>
    <scope>NUCLEOTIDE SEQUENCE [LARGE SCALE GENOMIC DNA]</scope>
    <source>
        <strain evidence="2">DSM 44399</strain>
    </source>
</reference>